<dbReference type="InterPro" id="IPR043171">
    <property type="entry name" value="Ap4A_phos1/2-like"/>
</dbReference>
<protein>
    <submittedName>
        <fullName evidence="4">Phosphorylase</fullName>
    </submittedName>
</protein>
<dbReference type="STRING" id="320778.ABT57_02380"/>
<dbReference type="InterPro" id="IPR045759">
    <property type="entry name" value="Ap4A_phos1/2_N"/>
</dbReference>
<evidence type="ECO:0000259" key="2">
    <source>
        <dbReference type="Pfam" id="PF09830"/>
    </source>
</evidence>
<feature type="active site" description="Nucleophile" evidence="1">
    <location>
        <position position="144"/>
    </location>
</feature>
<dbReference type="AlphaFoldDB" id="A0A0J1HIZ4"/>
<evidence type="ECO:0000256" key="1">
    <source>
        <dbReference type="PIRSR" id="PIRSR000846-1"/>
    </source>
</evidence>
<keyword evidence="5" id="KW-1185">Reference proteome</keyword>
<dbReference type="RefSeq" id="WP_047883552.1">
    <property type="nucleotide sequence ID" value="NZ_CP071325.1"/>
</dbReference>
<sequence>MFWNKAEGVAARALALGELMPITTEALVIEEDNIRFLGHVVTANAGKKPIASKASIDSQAKVNPFLPYEPDLYVAEAGENYVCLLNKFPVLSPHLLICSKAFIPQVSALTIADFEAWILGFDEDDVLGFYNCGPVAGASQAHRHMQLVKTDIPLAARIKSGQLPFKHERYLMDAFDACTLHKMYLHALAALDIGPDAKGECRPYNLLLTREWMLVLPRTTNNIEGVFANGINYSGRFLVKREEQLAWLKEYGLMNYLTHCGAVSEI</sequence>
<dbReference type="Pfam" id="PF09830">
    <property type="entry name" value="ATP_transf"/>
    <property type="match status" value="1"/>
</dbReference>
<dbReference type="OrthoDB" id="421767at2"/>
<dbReference type="GO" id="GO:0005524">
    <property type="term" value="F:ATP binding"/>
    <property type="evidence" value="ECO:0007669"/>
    <property type="project" value="InterPro"/>
</dbReference>
<dbReference type="InterPro" id="IPR019200">
    <property type="entry name" value="ATP_adenylylTrfase_C"/>
</dbReference>
<name>A0A0J1HIZ4_9GAMM</name>
<dbReference type="Pfam" id="PF19327">
    <property type="entry name" value="Ap4A_phos_N"/>
    <property type="match status" value="1"/>
</dbReference>
<dbReference type="Gene3D" id="3.30.428.70">
    <property type="match status" value="1"/>
</dbReference>
<dbReference type="GO" id="GO:0009117">
    <property type="term" value="P:nucleotide metabolic process"/>
    <property type="evidence" value="ECO:0007669"/>
    <property type="project" value="InterPro"/>
</dbReference>
<accession>A0A0J1HIZ4</accession>
<feature type="domain" description="ATP adenylyltransferase C-terminal" evidence="2">
    <location>
        <begin position="162"/>
        <end position="261"/>
    </location>
</feature>
<organism evidence="4 5">
    <name type="scientific">Photobacterium ganghwense</name>
    <dbReference type="NCBI Taxonomy" id="320778"/>
    <lineage>
        <taxon>Bacteria</taxon>
        <taxon>Pseudomonadati</taxon>
        <taxon>Pseudomonadota</taxon>
        <taxon>Gammaproteobacteria</taxon>
        <taxon>Vibrionales</taxon>
        <taxon>Vibrionaceae</taxon>
        <taxon>Photobacterium</taxon>
    </lineage>
</organism>
<comment type="caution">
    <text evidence="4">The sequence shown here is derived from an EMBL/GenBank/DDBJ whole genome shotgun (WGS) entry which is preliminary data.</text>
</comment>
<dbReference type="EMBL" id="LDOU01000002">
    <property type="protein sequence ID" value="KLV11593.1"/>
    <property type="molecule type" value="Genomic_DNA"/>
</dbReference>
<dbReference type="InterPro" id="IPR036265">
    <property type="entry name" value="HIT-like_sf"/>
</dbReference>
<dbReference type="PATRIC" id="fig|320778.3.peg.507"/>
<evidence type="ECO:0000313" key="4">
    <source>
        <dbReference type="EMBL" id="KLV11593.1"/>
    </source>
</evidence>
<dbReference type="Proteomes" id="UP000035909">
    <property type="component" value="Unassembled WGS sequence"/>
</dbReference>
<reference evidence="4 5" key="1">
    <citation type="submission" date="2015-05" db="EMBL/GenBank/DDBJ databases">
        <title>Photobacterium galathea sp. nov.</title>
        <authorList>
            <person name="Machado H."/>
            <person name="Gram L."/>
        </authorList>
    </citation>
    <scope>NUCLEOTIDE SEQUENCE [LARGE SCALE GENOMIC DNA]</scope>
    <source>
        <strain evidence="4 5">DSM 22954</strain>
    </source>
</reference>
<proteinExistence type="predicted"/>
<evidence type="ECO:0000313" key="5">
    <source>
        <dbReference type="Proteomes" id="UP000035909"/>
    </source>
</evidence>
<evidence type="ECO:0000259" key="3">
    <source>
        <dbReference type="Pfam" id="PF19327"/>
    </source>
</evidence>
<dbReference type="GO" id="GO:0003877">
    <property type="term" value="F:ATP:ADP adenylyltransferase activity"/>
    <property type="evidence" value="ECO:0007669"/>
    <property type="project" value="InterPro"/>
</dbReference>
<gene>
    <name evidence="4" type="ORF">ABT57_02380</name>
</gene>
<feature type="domain" description="Ap4A phosphorylase 1/2 N-terminal" evidence="3">
    <location>
        <begin position="2"/>
        <end position="152"/>
    </location>
</feature>
<dbReference type="PANTHER" id="PTHR38420">
    <property type="entry name" value="AP-4-A PHOSPHORYLASE II"/>
    <property type="match status" value="1"/>
</dbReference>
<dbReference type="InterPro" id="IPR009163">
    <property type="entry name" value="Ap4A_phos1/2"/>
</dbReference>
<dbReference type="PANTHER" id="PTHR38420:SF1">
    <property type="entry name" value="PUTATIVE (AFU_ORTHOLOGUE AFUA_5G14690)-RELATED"/>
    <property type="match status" value="1"/>
</dbReference>
<dbReference type="PIRSF" id="PIRSF000846">
    <property type="entry name" value="ATP_adenylyltr"/>
    <property type="match status" value="1"/>
</dbReference>
<dbReference type="SUPFAM" id="SSF54197">
    <property type="entry name" value="HIT-like"/>
    <property type="match status" value="1"/>
</dbReference>